<dbReference type="OrthoDB" id="5954824at2759"/>
<dbReference type="GO" id="GO:0000987">
    <property type="term" value="F:cis-regulatory region sequence-specific DNA binding"/>
    <property type="evidence" value="ECO:0007669"/>
    <property type="project" value="TreeGrafter"/>
</dbReference>
<dbReference type="InterPro" id="IPR018122">
    <property type="entry name" value="TF_fork_head_CS_1"/>
</dbReference>
<evidence type="ECO:0000256" key="2">
    <source>
        <dbReference type="ARBA" id="ARBA00023015"/>
    </source>
</evidence>
<dbReference type="PROSITE" id="PS00658">
    <property type="entry name" value="FORK_HEAD_2"/>
    <property type="match status" value="1"/>
</dbReference>
<dbReference type="Pfam" id="PF00250">
    <property type="entry name" value="Forkhead"/>
    <property type="match status" value="1"/>
</dbReference>
<evidence type="ECO:0000256" key="4">
    <source>
        <dbReference type="ARBA" id="ARBA00023163"/>
    </source>
</evidence>
<evidence type="ECO:0000259" key="8">
    <source>
        <dbReference type="PROSITE" id="PS50039"/>
    </source>
</evidence>
<evidence type="ECO:0000256" key="3">
    <source>
        <dbReference type="ARBA" id="ARBA00023125"/>
    </source>
</evidence>
<name>A0A8S3WCA1_PARAO</name>
<keyword evidence="3 6" id="KW-0238">DNA-binding</keyword>
<dbReference type="InterPro" id="IPR001766">
    <property type="entry name" value="Fork_head_dom"/>
</dbReference>
<evidence type="ECO:0000313" key="9">
    <source>
        <dbReference type="EMBL" id="CAG4951096.1"/>
    </source>
</evidence>
<dbReference type="SMART" id="SM00339">
    <property type="entry name" value="FH"/>
    <property type="match status" value="1"/>
</dbReference>
<organism evidence="9 10">
    <name type="scientific">Parnassius apollo</name>
    <name type="common">Apollo butterfly</name>
    <name type="synonym">Papilio apollo</name>
    <dbReference type="NCBI Taxonomy" id="110799"/>
    <lineage>
        <taxon>Eukaryota</taxon>
        <taxon>Metazoa</taxon>
        <taxon>Ecdysozoa</taxon>
        <taxon>Arthropoda</taxon>
        <taxon>Hexapoda</taxon>
        <taxon>Insecta</taxon>
        <taxon>Pterygota</taxon>
        <taxon>Neoptera</taxon>
        <taxon>Endopterygota</taxon>
        <taxon>Lepidoptera</taxon>
        <taxon>Glossata</taxon>
        <taxon>Ditrysia</taxon>
        <taxon>Papilionoidea</taxon>
        <taxon>Papilionidae</taxon>
        <taxon>Parnassiinae</taxon>
        <taxon>Parnassini</taxon>
        <taxon>Parnassius</taxon>
        <taxon>Parnassius</taxon>
    </lineage>
</organism>
<keyword evidence="10" id="KW-1185">Reference proteome</keyword>
<dbReference type="PROSITE" id="PS00657">
    <property type="entry name" value="FORK_HEAD_1"/>
    <property type="match status" value="1"/>
</dbReference>
<keyword evidence="4" id="KW-0804">Transcription</keyword>
<proteinExistence type="predicted"/>
<keyword evidence="5 6" id="KW-0539">Nucleus</keyword>
<feature type="compositionally biased region" description="Pro residues" evidence="7">
    <location>
        <begin position="167"/>
        <end position="189"/>
    </location>
</feature>
<feature type="compositionally biased region" description="Polar residues" evidence="7">
    <location>
        <begin position="156"/>
        <end position="165"/>
    </location>
</feature>
<feature type="DNA-binding region" description="Fork-head" evidence="6">
    <location>
        <begin position="196"/>
        <end position="281"/>
    </location>
</feature>
<dbReference type="AlphaFoldDB" id="A0A8S3WCA1"/>
<keyword evidence="2" id="KW-0805">Transcription regulation</keyword>
<evidence type="ECO:0000256" key="5">
    <source>
        <dbReference type="ARBA" id="ARBA00023242"/>
    </source>
</evidence>
<gene>
    <name evidence="9" type="ORF">PAPOLLO_LOCUS4346</name>
</gene>
<comment type="subcellular location">
    <subcellularLocation>
        <location evidence="1 6">Nucleus</location>
    </subcellularLocation>
</comment>
<dbReference type="PROSITE" id="PS50039">
    <property type="entry name" value="FORK_HEAD_3"/>
    <property type="match status" value="1"/>
</dbReference>
<dbReference type="PANTHER" id="PTHR13962">
    <property type="entry name" value="FORKHEAD BOX PROTEIN N3-LIKE PROTEIN-RELATED"/>
    <property type="match status" value="1"/>
</dbReference>
<evidence type="ECO:0000256" key="7">
    <source>
        <dbReference type="SAM" id="MobiDB-lite"/>
    </source>
</evidence>
<comment type="caution">
    <text evidence="9">The sequence shown here is derived from an EMBL/GenBank/DDBJ whole genome shotgun (WGS) entry which is preliminary data.</text>
</comment>
<protein>
    <submittedName>
        <fullName evidence="9">(apollo) hypothetical protein</fullName>
    </submittedName>
</protein>
<dbReference type="EMBL" id="CAJQZP010000246">
    <property type="protein sequence ID" value="CAG4951096.1"/>
    <property type="molecule type" value="Genomic_DNA"/>
</dbReference>
<accession>A0A8S3WCA1</accession>
<feature type="domain" description="Fork-head" evidence="8">
    <location>
        <begin position="196"/>
        <end position="281"/>
    </location>
</feature>
<evidence type="ECO:0000256" key="6">
    <source>
        <dbReference type="PROSITE-ProRule" id="PRU00089"/>
    </source>
</evidence>
<reference evidence="9" key="1">
    <citation type="submission" date="2021-04" db="EMBL/GenBank/DDBJ databases">
        <authorList>
            <person name="Tunstrom K."/>
        </authorList>
    </citation>
    <scope>NUCLEOTIDE SEQUENCE</scope>
</reference>
<dbReference type="InterPro" id="IPR030456">
    <property type="entry name" value="TF_fork_head_CS_2"/>
</dbReference>
<evidence type="ECO:0000256" key="1">
    <source>
        <dbReference type="ARBA" id="ARBA00004123"/>
    </source>
</evidence>
<dbReference type="GO" id="GO:0003700">
    <property type="term" value="F:DNA-binding transcription factor activity"/>
    <property type="evidence" value="ECO:0007669"/>
    <property type="project" value="InterPro"/>
</dbReference>
<feature type="region of interest" description="Disordered" evidence="7">
    <location>
        <begin position="93"/>
        <end position="112"/>
    </location>
</feature>
<dbReference type="InterPro" id="IPR047119">
    <property type="entry name" value="FOXN2/3-like"/>
</dbReference>
<dbReference type="Proteomes" id="UP000691718">
    <property type="component" value="Unassembled WGS sequence"/>
</dbReference>
<dbReference type="GO" id="GO:0005634">
    <property type="term" value="C:nucleus"/>
    <property type="evidence" value="ECO:0007669"/>
    <property type="project" value="UniProtKB-SubCell"/>
</dbReference>
<feature type="region of interest" description="Disordered" evidence="7">
    <location>
        <begin position="283"/>
        <end position="308"/>
    </location>
</feature>
<evidence type="ECO:0000313" key="10">
    <source>
        <dbReference type="Proteomes" id="UP000691718"/>
    </source>
</evidence>
<sequence>MGNEEADRAASRAISDGITYSTLPVHSELLREVKMAPMRGERGGSPARGARASLPLPRRLIRQIARHVASSGRSLRRLEVSGKVIDNFDDIEDASDESDMETPQPAVACGGNAGNLPPADHDDDLTSLSWLQDRNLLRGINLTKNDMEDTKTITSQVVTKQTEASKTPPPMARVPSPPRTPCKAPPSPPASSTHTKPPYSFSCLIFMAIEAAPTRALPVKEIYAWIIRHFPYFKHAPQGWKNSVRHNLSLNKCFHKVAAAPGLGKGSLWTVDPQHRSTLLQAFGRQPVPPVESEPEAAGPDNSKNAPDPQLFPYLARRLAADARPQPGADEYLAAATVLAMKYGPAVLEQVGAVCVRPQPGADEYLAAATVIAMKYGPAVLEQVGAVCVRPQPGADEYFAAATVLAMKYGPAVLQQVGAVCVRPQPGADEYLAAATVLAMKYGPAVLEQVGAVCVRPQPGADEYLAAATVFAMKYGPAVLEQVGAVCVRPQPGADEYLAAATVLAMKYGPAVLEHVGAVCVRPQPGADEYLAAATVLAMKYGPAVLQHVGAVCVRPQPGADEYLAAATVLAMKYGPAVLEQVGAVCVRPQPGADEYLAAATVLNIKLPPAAHLVISRCARDEHSYSGEGGEERRTAEALLNLAGVRCEPAPAPS</sequence>
<feature type="region of interest" description="Disordered" evidence="7">
    <location>
        <begin position="156"/>
        <end position="194"/>
    </location>
</feature>
<dbReference type="PANTHER" id="PTHR13962:SF22">
    <property type="entry name" value="FORKHEAD BOX PROTEIN N3-LIKE PROTEIN"/>
    <property type="match status" value="1"/>
</dbReference>